<dbReference type="Proteomes" id="UP000694844">
    <property type="component" value="Chromosome 3"/>
</dbReference>
<reference evidence="5" key="1">
    <citation type="submission" date="2025-08" db="UniProtKB">
        <authorList>
            <consortium name="RefSeq"/>
        </authorList>
    </citation>
    <scope>IDENTIFICATION</scope>
    <source>
        <tissue evidence="5">Whole sample</tissue>
    </source>
</reference>
<evidence type="ECO:0000256" key="2">
    <source>
        <dbReference type="SAM" id="MobiDB-lite"/>
    </source>
</evidence>
<name>A0A8B8DJE4_CRAVI</name>
<organism evidence="4 5">
    <name type="scientific">Crassostrea virginica</name>
    <name type="common">Eastern oyster</name>
    <dbReference type="NCBI Taxonomy" id="6565"/>
    <lineage>
        <taxon>Eukaryota</taxon>
        <taxon>Metazoa</taxon>
        <taxon>Spiralia</taxon>
        <taxon>Lophotrochozoa</taxon>
        <taxon>Mollusca</taxon>
        <taxon>Bivalvia</taxon>
        <taxon>Autobranchia</taxon>
        <taxon>Pteriomorphia</taxon>
        <taxon>Ostreida</taxon>
        <taxon>Ostreoidea</taxon>
        <taxon>Ostreidae</taxon>
        <taxon>Crassostrea</taxon>
    </lineage>
</organism>
<feature type="compositionally biased region" description="Basic and acidic residues" evidence="2">
    <location>
        <begin position="312"/>
        <end position="346"/>
    </location>
</feature>
<dbReference type="InterPro" id="IPR001878">
    <property type="entry name" value="Znf_CCHC"/>
</dbReference>
<protein>
    <submittedName>
        <fullName evidence="5">Uncharacterized protein LOC111127101</fullName>
    </submittedName>
</protein>
<feature type="compositionally biased region" description="Low complexity" evidence="2">
    <location>
        <begin position="292"/>
        <end position="303"/>
    </location>
</feature>
<dbReference type="GeneID" id="111127101"/>
<feature type="region of interest" description="Disordered" evidence="2">
    <location>
        <begin position="386"/>
        <end position="445"/>
    </location>
</feature>
<feature type="domain" description="CCHC-type" evidence="3">
    <location>
        <begin position="256"/>
        <end position="270"/>
    </location>
</feature>
<dbReference type="PANTHER" id="PTHR19963:SF30">
    <property type="entry name" value="ENDONUCLEASE_EXONUCLEASE_PHOSPHATASE DOMAIN-CONTAINING PROTEIN"/>
    <property type="match status" value="1"/>
</dbReference>
<keyword evidence="4" id="KW-1185">Reference proteome</keyword>
<dbReference type="AlphaFoldDB" id="A0A8B8DJE4"/>
<dbReference type="SMART" id="SM00343">
    <property type="entry name" value="ZnF_C2HC"/>
    <property type="match status" value="1"/>
</dbReference>
<proteinExistence type="predicted"/>
<evidence type="ECO:0000313" key="4">
    <source>
        <dbReference type="Proteomes" id="UP000694844"/>
    </source>
</evidence>
<feature type="region of interest" description="Disordered" evidence="2">
    <location>
        <begin position="270"/>
        <end position="370"/>
    </location>
</feature>
<gene>
    <name evidence="5" type="primary">LOC111127101</name>
</gene>
<dbReference type="SUPFAM" id="SSF57756">
    <property type="entry name" value="Retrovirus zinc finger-like domains"/>
    <property type="match status" value="1"/>
</dbReference>
<feature type="region of interest" description="Disordered" evidence="2">
    <location>
        <begin position="1"/>
        <end position="21"/>
    </location>
</feature>
<keyword evidence="1" id="KW-0862">Zinc</keyword>
<dbReference type="Gene3D" id="4.10.60.10">
    <property type="entry name" value="Zinc finger, CCHC-type"/>
    <property type="match status" value="1"/>
</dbReference>
<sequence length="552" mass="61739">MNCDKYSCAPSPRPGYRKPQSRELRYDGKSSWKAFLHKFVRLARSQQWTEVEQHDQFCFALEGLASEYYTLLLEIDPGVRLGAILRKFEKRFGSLAPDLTHQLNFQSAVQNNGESLHQWSDRVLTLATRAFPQLPDVHAQAIPRLCCGAEDKDAGMYALDGQPKTVEEAVDRMQFYQHSRQFRSPLPKHEVVRTVTLEEDQAKCVEEGKSNRELLELQNRVQDLERALLERSSVRASPQSLESQGAVGEEGEPMTCFECGEAGHFRRNCPHSAPQSGTGIPAVDESRPPWNGGPSFSGSSSKGQLTVTGRSAPKDPHSEHMLTPERPEYASTKSNHEFPDMRCPDRESEELDVDSQGTPEAGFPPSCRRGGRKRCRVRVRFQASPSPELFSSDEPVVPQGGDESMEDVRCEGQWDAGREEVDDQPQGTGSVEPRGQESSAVPQAGDGRPCITVGQLCPLLLLQLDWRCRGPCWRLWWTRERRSVLCEQVYDQLKVKPPIKKHVKMMQAGDNASLRGFVAGPFDVGVGRHTHRMDLYVDPPQGPHVAGDGLLA</sequence>
<evidence type="ECO:0000313" key="5">
    <source>
        <dbReference type="RefSeq" id="XP_022327830.1"/>
    </source>
</evidence>
<evidence type="ECO:0000256" key="1">
    <source>
        <dbReference type="PROSITE-ProRule" id="PRU00047"/>
    </source>
</evidence>
<dbReference type="RefSeq" id="XP_022327830.1">
    <property type="nucleotide sequence ID" value="XM_022472122.1"/>
</dbReference>
<dbReference type="PROSITE" id="PS50158">
    <property type="entry name" value="ZF_CCHC"/>
    <property type="match status" value="1"/>
</dbReference>
<accession>A0A8B8DJE4</accession>
<dbReference type="OrthoDB" id="6149959at2759"/>
<dbReference type="GO" id="GO:0008270">
    <property type="term" value="F:zinc ion binding"/>
    <property type="evidence" value="ECO:0007669"/>
    <property type="project" value="UniProtKB-KW"/>
</dbReference>
<dbReference type="InterPro" id="IPR036875">
    <property type="entry name" value="Znf_CCHC_sf"/>
</dbReference>
<dbReference type="GO" id="GO:0003676">
    <property type="term" value="F:nucleic acid binding"/>
    <property type="evidence" value="ECO:0007669"/>
    <property type="project" value="InterPro"/>
</dbReference>
<keyword evidence="1" id="KW-0479">Metal-binding</keyword>
<keyword evidence="1" id="KW-0863">Zinc-finger</keyword>
<feature type="compositionally biased region" description="Basic and acidic residues" evidence="2">
    <location>
        <begin position="406"/>
        <end position="419"/>
    </location>
</feature>
<dbReference type="Pfam" id="PF00098">
    <property type="entry name" value="zf-CCHC"/>
    <property type="match status" value="1"/>
</dbReference>
<dbReference type="PANTHER" id="PTHR19963">
    <property type="entry name" value="CCHC-TYPE DOMAIN-CONTAINING PROTEIN"/>
    <property type="match status" value="1"/>
</dbReference>
<dbReference type="KEGG" id="cvn:111127101"/>
<evidence type="ECO:0000259" key="3">
    <source>
        <dbReference type="PROSITE" id="PS50158"/>
    </source>
</evidence>